<accession>A0ABS7PNF7</accession>
<dbReference type="CDD" id="cd04301">
    <property type="entry name" value="NAT_SF"/>
    <property type="match status" value="1"/>
</dbReference>
<dbReference type="EMBL" id="JAINVV010000004">
    <property type="protein sequence ID" value="MBY8822852.1"/>
    <property type="molecule type" value="Genomic_DNA"/>
</dbReference>
<keyword evidence="4 9" id="KW-0808">Transferase</keyword>
<dbReference type="EC" id="2.3.1.82" evidence="2 9"/>
<comment type="subunit">
    <text evidence="1 9">Homodimer.</text>
</comment>
<evidence type="ECO:0000256" key="7">
    <source>
        <dbReference type="ARBA" id="ARBA00029660"/>
    </source>
</evidence>
<reference evidence="11 12" key="1">
    <citation type="submission" date="2021-08" db="EMBL/GenBank/DDBJ databases">
        <authorList>
            <person name="Tuo L."/>
        </authorList>
    </citation>
    <scope>NUCLEOTIDE SEQUENCE [LARGE SCALE GENOMIC DNA]</scope>
    <source>
        <strain evidence="11 12">JCM 31229</strain>
    </source>
</reference>
<dbReference type="InterPro" id="IPR016181">
    <property type="entry name" value="Acyl_CoA_acyltransferase"/>
</dbReference>
<comment type="caution">
    <text evidence="11">The sequence shown here is derived from an EMBL/GenBank/DDBJ whole genome shotgun (WGS) entry which is preliminary data.</text>
</comment>
<dbReference type="PIRSF" id="PIRSF000452">
    <property type="entry name" value="6-N-acetyltransf"/>
    <property type="match status" value="1"/>
</dbReference>
<dbReference type="Proteomes" id="UP000706039">
    <property type="component" value="Unassembled WGS sequence"/>
</dbReference>
<comment type="catalytic activity">
    <reaction evidence="8 9">
        <text>kanamycin B + acetyl-CoA = N(6')-acetylkanamycin B + CoA + H(+)</text>
        <dbReference type="Rhea" id="RHEA:16449"/>
        <dbReference type="ChEBI" id="CHEBI:15378"/>
        <dbReference type="ChEBI" id="CHEBI:57287"/>
        <dbReference type="ChEBI" id="CHEBI:57288"/>
        <dbReference type="ChEBI" id="CHEBI:58390"/>
        <dbReference type="ChEBI" id="CHEBI:58549"/>
        <dbReference type="EC" id="2.3.1.82"/>
    </reaction>
</comment>
<evidence type="ECO:0000256" key="2">
    <source>
        <dbReference type="ARBA" id="ARBA00012888"/>
    </source>
</evidence>
<evidence type="ECO:0000256" key="8">
    <source>
        <dbReference type="ARBA" id="ARBA00048923"/>
    </source>
</evidence>
<evidence type="ECO:0000256" key="1">
    <source>
        <dbReference type="ARBA" id="ARBA00011738"/>
    </source>
</evidence>
<dbReference type="InterPro" id="IPR024170">
    <property type="entry name" value="Aminoglycoside_N6-AcTrfrase"/>
</dbReference>
<sequence>MSVRIRPCREADLGAWTALREALWPWLKDEPDVMAAQMLSRGDAAVLLAVDTDDLAVGFAEVALRRDYVNGCETSPVGFLEGIYVDPAHRLGGVARALCEEAERWSARHGCTEFASDALLDNVASHAMHDALGFEETERVVYFRKMLPTR</sequence>
<keyword evidence="5 9" id="KW-0046">Antibiotic resistance</keyword>
<name>A0ABS7PNF7_9SPHN</name>
<protein>
    <recommendedName>
        <fullName evidence="3 9">Aminoglycoside N(6')-acetyltransferase type 1</fullName>
        <ecNumber evidence="2 9">2.3.1.82</ecNumber>
    </recommendedName>
    <alternativeName>
        <fullName evidence="7 9">Aminoglycoside resistance protein</fullName>
    </alternativeName>
</protein>
<organism evidence="11 12">
    <name type="scientific">Sphingomonas colocasiae</name>
    <dbReference type="NCBI Taxonomy" id="1848973"/>
    <lineage>
        <taxon>Bacteria</taxon>
        <taxon>Pseudomonadati</taxon>
        <taxon>Pseudomonadota</taxon>
        <taxon>Alphaproteobacteria</taxon>
        <taxon>Sphingomonadales</taxon>
        <taxon>Sphingomonadaceae</taxon>
        <taxon>Sphingomonas</taxon>
    </lineage>
</organism>
<evidence type="ECO:0000313" key="12">
    <source>
        <dbReference type="Proteomes" id="UP000706039"/>
    </source>
</evidence>
<dbReference type="Gene3D" id="3.40.630.30">
    <property type="match status" value="1"/>
</dbReference>
<comment type="function">
    <text evidence="9">Catalyzes the transfer of an acetyl group from acetyl-CoA to the 6'-amino group of aminoglycoside molecules conferring resistance to antibiotics containing the purpurosamine ring.</text>
</comment>
<proteinExistence type="predicted"/>
<evidence type="ECO:0000313" key="11">
    <source>
        <dbReference type="EMBL" id="MBY8822852.1"/>
    </source>
</evidence>
<evidence type="ECO:0000256" key="3">
    <source>
        <dbReference type="ARBA" id="ARBA00017677"/>
    </source>
</evidence>
<evidence type="ECO:0000259" key="10">
    <source>
        <dbReference type="PROSITE" id="PS51186"/>
    </source>
</evidence>
<feature type="domain" description="N-acetyltransferase" evidence="10">
    <location>
        <begin position="3"/>
        <end position="150"/>
    </location>
</feature>
<dbReference type="PANTHER" id="PTHR43877">
    <property type="entry name" value="AMINOALKYLPHOSPHONATE N-ACETYLTRANSFERASE-RELATED-RELATED"/>
    <property type="match status" value="1"/>
</dbReference>
<dbReference type="NCBIfam" id="NF043067">
    <property type="entry name" value="AAC_6p_group_E"/>
    <property type="match status" value="1"/>
</dbReference>
<keyword evidence="6 9" id="KW-0012">Acyltransferase</keyword>
<dbReference type="SUPFAM" id="SSF55729">
    <property type="entry name" value="Acyl-CoA N-acyltransferases (Nat)"/>
    <property type="match status" value="1"/>
</dbReference>
<dbReference type="InterPro" id="IPR000182">
    <property type="entry name" value="GNAT_dom"/>
</dbReference>
<evidence type="ECO:0000256" key="4">
    <source>
        <dbReference type="ARBA" id="ARBA00022679"/>
    </source>
</evidence>
<dbReference type="Pfam" id="PF00583">
    <property type="entry name" value="Acetyltransf_1"/>
    <property type="match status" value="1"/>
</dbReference>
<dbReference type="InterPro" id="IPR050832">
    <property type="entry name" value="Bact_Acetyltransf"/>
</dbReference>
<evidence type="ECO:0000256" key="9">
    <source>
        <dbReference type="PIRNR" id="PIRNR000452"/>
    </source>
</evidence>
<dbReference type="GO" id="GO:0016746">
    <property type="term" value="F:acyltransferase activity"/>
    <property type="evidence" value="ECO:0007669"/>
    <property type="project" value="UniProtKB-KW"/>
</dbReference>
<keyword evidence="12" id="KW-1185">Reference proteome</keyword>
<evidence type="ECO:0000256" key="6">
    <source>
        <dbReference type="ARBA" id="ARBA00023315"/>
    </source>
</evidence>
<dbReference type="PROSITE" id="PS51186">
    <property type="entry name" value="GNAT"/>
    <property type="match status" value="1"/>
</dbReference>
<gene>
    <name evidence="11" type="ORF">K7G82_11145</name>
</gene>
<evidence type="ECO:0000256" key="5">
    <source>
        <dbReference type="ARBA" id="ARBA00023251"/>
    </source>
</evidence>